<evidence type="ECO:0000256" key="5">
    <source>
        <dbReference type="SAM" id="SignalP"/>
    </source>
</evidence>
<evidence type="ECO:0000256" key="4">
    <source>
        <dbReference type="SAM" id="Phobius"/>
    </source>
</evidence>
<organism evidence="6 7">
    <name type="scientific">Nicrophorus vespilloides</name>
    <name type="common">Boreal carrion beetle</name>
    <dbReference type="NCBI Taxonomy" id="110193"/>
    <lineage>
        <taxon>Eukaryota</taxon>
        <taxon>Metazoa</taxon>
        <taxon>Ecdysozoa</taxon>
        <taxon>Arthropoda</taxon>
        <taxon>Hexapoda</taxon>
        <taxon>Insecta</taxon>
        <taxon>Pterygota</taxon>
        <taxon>Neoptera</taxon>
        <taxon>Endopterygota</taxon>
        <taxon>Coleoptera</taxon>
        <taxon>Polyphaga</taxon>
        <taxon>Staphyliniformia</taxon>
        <taxon>Silphidae</taxon>
        <taxon>Nicrophorinae</taxon>
        <taxon>Nicrophorus</taxon>
    </lineage>
</organism>
<reference evidence="7" key="1">
    <citation type="submission" date="2025-08" db="UniProtKB">
        <authorList>
            <consortium name="RefSeq"/>
        </authorList>
    </citation>
    <scope>IDENTIFICATION</scope>
    <source>
        <tissue evidence="7">Whole Larva</tissue>
    </source>
</reference>
<feature type="transmembrane region" description="Helical" evidence="4">
    <location>
        <begin position="457"/>
        <end position="481"/>
    </location>
</feature>
<dbReference type="PANTHER" id="PTHR48043:SF145">
    <property type="entry name" value="FI06409P-RELATED"/>
    <property type="match status" value="1"/>
</dbReference>
<dbReference type="InterPro" id="IPR002213">
    <property type="entry name" value="UDP_glucos_trans"/>
</dbReference>
<keyword evidence="4" id="KW-0472">Membrane</keyword>
<dbReference type="CDD" id="cd03784">
    <property type="entry name" value="GT1_Gtf-like"/>
    <property type="match status" value="1"/>
</dbReference>
<evidence type="ECO:0000256" key="2">
    <source>
        <dbReference type="ARBA" id="ARBA00022676"/>
    </source>
</evidence>
<dbReference type="GeneID" id="108568321"/>
<dbReference type="Gene3D" id="3.40.50.2000">
    <property type="entry name" value="Glycogen Phosphorylase B"/>
    <property type="match status" value="2"/>
</dbReference>
<accession>A0ABM1NDB6</accession>
<proteinExistence type="inferred from homology"/>
<sequence length="493" mass="56759">MVVVSVLNFLFLATFCKGAKVLVVIPTPAFSHATFASVLYEELAHRGHEVTAFTGYPSDTKHANLKEIELSKPITIETDITEALNANSVLMNFYLQWKFLQACDKVYTNKEMQKLLLNGTFDLVMIEWNVVPCFSILAEHFKAPLIGIRSLGLRLEGYDYIANPTNPSYISIAYNRHTESFWGRLNDLLFSIYWRLQHNLVTIPKAQQLVQKYFPSYTGSVVESEKKVALIFTNTHYVINGVRPNVPAIVELGLLHVGQKKKPLTEDLNTFLNENPYGFVFFNLGTLIKTKFLDSRIFQHFGKLPFNFLIKLDSSLDNLPRNVKMDKWFQNEAILTHPNIKLFITHGGLLSLQEAIYHEVPMIVIPFLFDQPYNAYRMEELGIGKTIQYRDVGGPNFLDAILNVTADTTYKVNIKYVSKLVKDHMLSPKDKAIWWVEYVLRHRGAPYIKSKAVHMNWFTYLLLDVVFFLIVIIYLICFLANKFFTTIKKIKTE</sequence>
<dbReference type="InterPro" id="IPR050271">
    <property type="entry name" value="UDP-glycosyltransferase"/>
</dbReference>
<protein>
    <submittedName>
        <fullName evidence="7">UDP-glucuronosyltransferase 2B10-like</fullName>
    </submittedName>
</protein>
<gene>
    <name evidence="7" type="primary">LOC108568321</name>
</gene>
<evidence type="ECO:0000256" key="1">
    <source>
        <dbReference type="ARBA" id="ARBA00009995"/>
    </source>
</evidence>
<dbReference type="Pfam" id="PF00201">
    <property type="entry name" value="UDPGT"/>
    <property type="match status" value="1"/>
</dbReference>
<dbReference type="Proteomes" id="UP000695000">
    <property type="component" value="Unplaced"/>
</dbReference>
<name>A0ABM1NDB6_NICVS</name>
<keyword evidence="3" id="KW-0808">Transferase</keyword>
<dbReference type="SUPFAM" id="SSF53756">
    <property type="entry name" value="UDP-Glycosyltransferase/glycogen phosphorylase"/>
    <property type="match status" value="1"/>
</dbReference>
<keyword evidence="5" id="KW-0732">Signal</keyword>
<keyword evidence="4" id="KW-1133">Transmembrane helix</keyword>
<evidence type="ECO:0000313" key="7">
    <source>
        <dbReference type="RefSeq" id="XP_017784816.1"/>
    </source>
</evidence>
<keyword evidence="4" id="KW-0812">Transmembrane</keyword>
<evidence type="ECO:0000313" key="6">
    <source>
        <dbReference type="Proteomes" id="UP000695000"/>
    </source>
</evidence>
<feature type="chain" id="PRO_5046333955" evidence="5">
    <location>
        <begin position="19"/>
        <end position="493"/>
    </location>
</feature>
<dbReference type="RefSeq" id="XP_017784816.1">
    <property type="nucleotide sequence ID" value="XM_017929327.1"/>
</dbReference>
<feature type="signal peptide" evidence="5">
    <location>
        <begin position="1"/>
        <end position="18"/>
    </location>
</feature>
<keyword evidence="6" id="KW-1185">Reference proteome</keyword>
<dbReference type="PANTHER" id="PTHR48043">
    <property type="entry name" value="EG:EG0003.4 PROTEIN-RELATED"/>
    <property type="match status" value="1"/>
</dbReference>
<evidence type="ECO:0000256" key="3">
    <source>
        <dbReference type="ARBA" id="ARBA00022679"/>
    </source>
</evidence>
<keyword evidence="2" id="KW-0328">Glycosyltransferase</keyword>
<comment type="similarity">
    <text evidence="1">Belongs to the UDP-glycosyltransferase family.</text>
</comment>